<dbReference type="RefSeq" id="XP_045951849.1">
    <property type="nucleotide sequence ID" value="XM_046109345.1"/>
</dbReference>
<evidence type="ECO:0000256" key="1">
    <source>
        <dbReference type="SAM" id="SignalP"/>
    </source>
</evidence>
<dbReference type="EMBL" id="JAGPXC010000011">
    <property type="protein sequence ID" value="KAH6645335.1"/>
    <property type="molecule type" value="Genomic_DNA"/>
</dbReference>
<feature type="chain" id="PRO_5040407221" evidence="1">
    <location>
        <begin position="19"/>
        <end position="261"/>
    </location>
</feature>
<sequence length="261" mass="27767">MLKNIATFVILAAAFVKGFPVVDNTAVELGARDVEVNTRDAFVSEERDIEARALVNLTGFADFEAIDTSGLGINEIGYYGGLFWRGIAAVSAGNGGLLAAIRPRSPTNVGAFGALTRLLNGRAFITSRFFGSRTQSFGISSFFFGCNGAALTLPVSCRIAVAGYDSLDRLVAYQTFTFNPTDTVISNMQPAILRSSFSSGLTTIRLATDYDGLNVLGSTSFDNIRYTIIQDNSATLAPTGRPINPIDPTVPALTVNPTLII</sequence>
<dbReference type="OrthoDB" id="4731266at2759"/>
<dbReference type="Proteomes" id="UP000758603">
    <property type="component" value="Unassembled WGS sequence"/>
</dbReference>
<name>A0A9P8UBT9_9PEZI</name>
<dbReference type="GeneID" id="70138236"/>
<keyword evidence="3" id="KW-1185">Reference proteome</keyword>
<comment type="caution">
    <text evidence="2">The sequence shown here is derived from an EMBL/GenBank/DDBJ whole genome shotgun (WGS) entry which is preliminary data.</text>
</comment>
<protein>
    <submittedName>
        <fullName evidence="2">Uncharacterized protein</fullName>
    </submittedName>
</protein>
<dbReference type="AlphaFoldDB" id="A0A9P8UBT9"/>
<accession>A0A9P8UBT9</accession>
<evidence type="ECO:0000313" key="3">
    <source>
        <dbReference type="Proteomes" id="UP000758603"/>
    </source>
</evidence>
<gene>
    <name evidence="2" type="ORF">BKA67DRAFT_696426</name>
</gene>
<reference evidence="2" key="1">
    <citation type="journal article" date="2021" name="Nat. Commun.">
        <title>Genetic determinants of endophytism in the Arabidopsis root mycobiome.</title>
        <authorList>
            <person name="Mesny F."/>
            <person name="Miyauchi S."/>
            <person name="Thiergart T."/>
            <person name="Pickel B."/>
            <person name="Atanasova L."/>
            <person name="Karlsson M."/>
            <person name="Huettel B."/>
            <person name="Barry K.W."/>
            <person name="Haridas S."/>
            <person name="Chen C."/>
            <person name="Bauer D."/>
            <person name="Andreopoulos W."/>
            <person name="Pangilinan J."/>
            <person name="LaButti K."/>
            <person name="Riley R."/>
            <person name="Lipzen A."/>
            <person name="Clum A."/>
            <person name="Drula E."/>
            <person name="Henrissat B."/>
            <person name="Kohler A."/>
            <person name="Grigoriev I.V."/>
            <person name="Martin F.M."/>
            <person name="Hacquard S."/>
        </authorList>
    </citation>
    <scope>NUCLEOTIDE SEQUENCE</scope>
    <source>
        <strain evidence="2">MPI-SDFR-AT-0073</strain>
    </source>
</reference>
<organism evidence="2 3">
    <name type="scientific">Truncatella angustata</name>
    <dbReference type="NCBI Taxonomy" id="152316"/>
    <lineage>
        <taxon>Eukaryota</taxon>
        <taxon>Fungi</taxon>
        <taxon>Dikarya</taxon>
        <taxon>Ascomycota</taxon>
        <taxon>Pezizomycotina</taxon>
        <taxon>Sordariomycetes</taxon>
        <taxon>Xylariomycetidae</taxon>
        <taxon>Amphisphaeriales</taxon>
        <taxon>Sporocadaceae</taxon>
        <taxon>Truncatella</taxon>
    </lineage>
</organism>
<proteinExistence type="predicted"/>
<feature type="signal peptide" evidence="1">
    <location>
        <begin position="1"/>
        <end position="18"/>
    </location>
</feature>
<evidence type="ECO:0000313" key="2">
    <source>
        <dbReference type="EMBL" id="KAH6645335.1"/>
    </source>
</evidence>
<keyword evidence="1" id="KW-0732">Signal</keyword>